<evidence type="ECO:0000256" key="7">
    <source>
        <dbReference type="ARBA" id="ARBA00023136"/>
    </source>
</evidence>
<dbReference type="GO" id="GO:0012505">
    <property type="term" value="C:endomembrane system"/>
    <property type="evidence" value="ECO:0007669"/>
    <property type="project" value="UniProtKB-SubCell"/>
</dbReference>
<evidence type="ECO:0000313" key="13">
    <source>
        <dbReference type="EMBL" id="PPJ54729.1"/>
    </source>
</evidence>
<feature type="chain" id="PRO_5015577600" description="Mannan endo-1,6-alpha-mannosidase" evidence="12">
    <location>
        <begin position="19"/>
        <end position="450"/>
    </location>
</feature>
<feature type="signal peptide" evidence="12">
    <location>
        <begin position="1"/>
        <end position="18"/>
    </location>
</feature>
<dbReference type="InterPro" id="IPR008928">
    <property type="entry name" value="6-hairpin_glycosidase_sf"/>
</dbReference>
<reference evidence="14" key="1">
    <citation type="journal article" date="2017" name="bioRxiv">
        <title>Conservation of a gene cluster reveals novel cercosporin biosynthetic mechanisms and extends production to the genus Colletotrichum.</title>
        <authorList>
            <person name="de Jonge R."/>
            <person name="Ebert M.K."/>
            <person name="Huitt-Roehl C.R."/>
            <person name="Pal P."/>
            <person name="Suttle J.C."/>
            <person name="Spanner R.E."/>
            <person name="Neubauer J.D."/>
            <person name="Jurick W.M.II."/>
            <person name="Stott K.A."/>
            <person name="Secor G.A."/>
            <person name="Thomma B.P.H.J."/>
            <person name="Van de Peer Y."/>
            <person name="Townsend C.A."/>
            <person name="Bolton M.D."/>
        </authorList>
    </citation>
    <scope>NUCLEOTIDE SEQUENCE [LARGE SCALE GENOMIC DNA]</scope>
    <source>
        <strain evidence="14">CBS538.71</strain>
    </source>
</reference>
<dbReference type="AlphaFoldDB" id="A0A2S6C4R9"/>
<dbReference type="InterPro" id="IPR014480">
    <property type="entry name" value="Mannan-1_6-alpha_mannosidase"/>
</dbReference>
<dbReference type="EC" id="3.2.1.101" evidence="4 10"/>
<evidence type="ECO:0000256" key="10">
    <source>
        <dbReference type="PIRNR" id="PIRNR016302"/>
    </source>
</evidence>
<comment type="similarity">
    <text evidence="3 10">Belongs to the glycosyl hydrolase 76 family.</text>
</comment>
<dbReference type="PANTHER" id="PTHR12145:SF36">
    <property type="entry name" value="MANNAN ENDO-1,6-ALPHA-MANNOSIDASE DCW1"/>
    <property type="match status" value="1"/>
</dbReference>
<keyword evidence="9 10" id="KW-0326">Glycosidase</keyword>
<dbReference type="EMBL" id="PNEN01000557">
    <property type="protein sequence ID" value="PPJ54729.1"/>
    <property type="molecule type" value="Genomic_DNA"/>
</dbReference>
<dbReference type="GO" id="GO:0009272">
    <property type="term" value="P:fungal-type cell wall biogenesis"/>
    <property type="evidence" value="ECO:0007669"/>
    <property type="project" value="TreeGrafter"/>
</dbReference>
<feature type="transmembrane region" description="Helical" evidence="11">
    <location>
        <begin position="428"/>
        <end position="449"/>
    </location>
</feature>
<evidence type="ECO:0000256" key="9">
    <source>
        <dbReference type="ARBA" id="ARBA00023295"/>
    </source>
</evidence>
<name>A0A2S6C4R9_9PEZI</name>
<keyword evidence="8" id="KW-0325">Glycoprotein</keyword>
<evidence type="ECO:0000256" key="11">
    <source>
        <dbReference type="SAM" id="Phobius"/>
    </source>
</evidence>
<keyword evidence="14" id="KW-1185">Reference proteome</keyword>
<dbReference type="PANTHER" id="PTHR12145">
    <property type="entry name" value="MANNAN ENDO-1,6-ALPHA-MANNOSIDASE DCW1"/>
    <property type="match status" value="1"/>
</dbReference>
<evidence type="ECO:0000256" key="4">
    <source>
        <dbReference type="ARBA" id="ARBA00012350"/>
    </source>
</evidence>
<keyword evidence="5 12" id="KW-0732">Signal</keyword>
<dbReference type="GO" id="GO:0016052">
    <property type="term" value="P:carbohydrate catabolic process"/>
    <property type="evidence" value="ECO:0007669"/>
    <property type="project" value="InterPro"/>
</dbReference>
<keyword evidence="11" id="KW-1133">Transmembrane helix</keyword>
<dbReference type="FunFam" id="1.50.10.20:FF:000006">
    <property type="entry name" value="Mannan endo-1,6-alpha-mannosidase"/>
    <property type="match status" value="1"/>
</dbReference>
<dbReference type="SUPFAM" id="SSF48208">
    <property type="entry name" value="Six-hairpin glycosidases"/>
    <property type="match status" value="1"/>
</dbReference>
<dbReference type="Pfam" id="PF03663">
    <property type="entry name" value="Glyco_hydro_76"/>
    <property type="match status" value="1"/>
</dbReference>
<evidence type="ECO:0000256" key="3">
    <source>
        <dbReference type="ARBA" id="ARBA00009699"/>
    </source>
</evidence>
<dbReference type="InterPro" id="IPR005198">
    <property type="entry name" value="Glyco_hydro_76"/>
</dbReference>
<sequence>MKLPTLLAAPLVAQLCHAIDLNLDDPNSIKDAAKTAAQGMMKWYTGNSAPGGIPGLLPGPYYWWEAGAMFGAMIDYWYYTGDDTWNDITKEALLFQVGPGDSYMPPNQSKSLGNDDQAFWGIAAMTAAEVNFPNPDPDEPQWLALAQAVYNTQVERWDTATCDGGLRWQIFPLNTGYDYKNAISNGCYFNLAARLALYTGNASYLAEAEKTWDWMVGPVGMISQEYYVYDGSDADLGCTELSHLQWSYNAGVFLYGAAVMWNVTEGDTQAKWRTRTEGLLKGVMAIFFKEQIMIEVACEQGANCNIDQQTFKAYLSRWMAASVKVAPWTHDTIMPLIRASALAAAKSCTGGDDGTTCGTDWLEGEWDGAFGVGQQMNALEVIQSNMIDAVSGPLGNGTGATSVGDVNAGTGGDEPYTVPGIITTADRAGAWILTVLVVGGLSGTFFWMVV</sequence>
<dbReference type="Proteomes" id="UP000237631">
    <property type="component" value="Unassembled WGS sequence"/>
</dbReference>
<dbReference type="Gene3D" id="1.50.10.20">
    <property type="match status" value="1"/>
</dbReference>
<dbReference type="STRING" id="357750.A0A2S6C4R9"/>
<proteinExistence type="inferred from homology"/>
<evidence type="ECO:0000256" key="8">
    <source>
        <dbReference type="ARBA" id="ARBA00023180"/>
    </source>
</evidence>
<evidence type="ECO:0000256" key="2">
    <source>
        <dbReference type="ARBA" id="ARBA00004308"/>
    </source>
</evidence>
<comment type="subcellular location">
    <subcellularLocation>
        <location evidence="2">Endomembrane system</location>
    </subcellularLocation>
</comment>
<comment type="catalytic activity">
    <reaction evidence="1 10">
        <text>Random hydrolysis of (1-&gt;6)-alpha-D-mannosidic linkages in unbranched (1-&gt;6)-mannans.</text>
        <dbReference type="EC" id="3.2.1.101"/>
    </reaction>
</comment>
<dbReference type="OrthoDB" id="4187847at2759"/>
<keyword evidence="6 10" id="KW-0378">Hydrolase</keyword>
<evidence type="ECO:0000256" key="1">
    <source>
        <dbReference type="ARBA" id="ARBA00001452"/>
    </source>
</evidence>
<organism evidence="13 14">
    <name type="scientific">Cercospora berteroae</name>
    <dbReference type="NCBI Taxonomy" id="357750"/>
    <lineage>
        <taxon>Eukaryota</taxon>
        <taxon>Fungi</taxon>
        <taxon>Dikarya</taxon>
        <taxon>Ascomycota</taxon>
        <taxon>Pezizomycotina</taxon>
        <taxon>Dothideomycetes</taxon>
        <taxon>Dothideomycetidae</taxon>
        <taxon>Mycosphaerellales</taxon>
        <taxon>Mycosphaerellaceae</taxon>
        <taxon>Cercospora</taxon>
    </lineage>
</organism>
<evidence type="ECO:0000256" key="12">
    <source>
        <dbReference type="SAM" id="SignalP"/>
    </source>
</evidence>
<evidence type="ECO:0000256" key="5">
    <source>
        <dbReference type="ARBA" id="ARBA00022729"/>
    </source>
</evidence>
<evidence type="ECO:0000313" key="14">
    <source>
        <dbReference type="Proteomes" id="UP000237631"/>
    </source>
</evidence>
<comment type="caution">
    <text evidence="13">The sequence shown here is derived from an EMBL/GenBank/DDBJ whole genome shotgun (WGS) entry which is preliminary data.</text>
</comment>
<keyword evidence="11" id="KW-0812">Transmembrane</keyword>
<dbReference type="PIRSF" id="PIRSF016302">
    <property type="entry name" value="Man_a_manosd"/>
    <property type="match status" value="1"/>
</dbReference>
<accession>A0A2S6C4R9</accession>
<evidence type="ECO:0000256" key="6">
    <source>
        <dbReference type="ARBA" id="ARBA00022801"/>
    </source>
</evidence>
<protein>
    <recommendedName>
        <fullName evidence="4 10">Mannan endo-1,6-alpha-mannosidase</fullName>
        <ecNumber evidence="4 10">3.2.1.101</ecNumber>
    </recommendedName>
</protein>
<keyword evidence="7 11" id="KW-0472">Membrane</keyword>
<gene>
    <name evidence="13" type="ORF">CBER1_06853</name>
</gene>
<dbReference type="GO" id="GO:0008496">
    <property type="term" value="F:mannan endo-1,6-alpha-mannosidase activity"/>
    <property type="evidence" value="ECO:0007669"/>
    <property type="project" value="UniProtKB-UniRule"/>
</dbReference>